<evidence type="ECO:0008006" key="4">
    <source>
        <dbReference type="Google" id="ProtNLM"/>
    </source>
</evidence>
<dbReference type="OrthoDB" id="2377160at2"/>
<reference evidence="2 3" key="1">
    <citation type="submission" date="2018-10" db="EMBL/GenBank/DDBJ databases">
        <title>Phylogenomics of Brevibacillus.</title>
        <authorList>
            <person name="Dunlap C."/>
        </authorList>
    </citation>
    <scope>NUCLEOTIDE SEQUENCE [LARGE SCALE GENOMIC DNA]</scope>
    <source>
        <strain evidence="2 3">DSM 100115</strain>
    </source>
</reference>
<proteinExistence type="predicted"/>
<keyword evidence="1" id="KW-0812">Transmembrane</keyword>
<dbReference type="AlphaFoldDB" id="A0A3M8B664"/>
<evidence type="ECO:0000313" key="2">
    <source>
        <dbReference type="EMBL" id="RNB58938.1"/>
    </source>
</evidence>
<sequence>MVYFLIYIAFQVVLLAVLLILSKIKDRRLHEDHGEKVPPGFEPTNEVNIDPVTQERRRVYYNPATGDRYYRIEKE</sequence>
<dbReference type="RefSeq" id="WP_122903774.1">
    <property type="nucleotide sequence ID" value="NZ_CP154342.1"/>
</dbReference>
<keyword evidence="3" id="KW-1185">Reference proteome</keyword>
<gene>
    <name evidence="2" type="ORF">EDM57_05530</name>
</gene>
<evidence type="ECO:0000256" key="1">
    <source>
        <dbReference type="SAM" id="Phobius"/>
    </source>
</evidence>
<dbReference type="EMBL" id="RHHS01000015">
    <property type="protein sequence ID" value="RNB58938.1"/>
    <property type="molecule type" value="Genomic_DNA"/>
</dbReference>
<feature type="transmembrane region" description="Helical" evidence="1">
    <location>
        <begin position="6"/>
        <end position="24"/>
    </location>
</feature>
<name>A0A3M8B664_9BACL</name>
<comment type="caution">
    <text evidence="2">The sequence shown here is derived from an EMBL/GenBank/DDBJ whole genome shotgun (WGS) entry which is preliminary data.</text>
</comment>
<accession>A0A3M8B664</accession>
<keyword evidence="1" id="KW-1133">Transmembrane helix</keyword>
<organism evidence="2 3">
    <name type="scientific">Brevibacillus gelatini</name>
    <dbReference type="NCBI Taxonomy" id="1655277"/>
    <lineage>
        <taxon>Bacteria</taxon>
        <taxon>Bacillati</taxon>
        <taxon>Bacillota</taxon>
        <taxon>Bacilli</taxon>
        <taxon>Bacillales</taxon>
        <taxon>Paenibacillaceae</taxon>
        <taxon>Brevibacillus</taxon>
    </lineage>
</organism>
<keyword evidence="1" id="KW-0472">Membrane</keyword>
<dbReference type="Proteomes" id="UP000268829">
    <property type="component" value="Unassembled WGS sequence"/>
</dbReference>
<evidence type="ECO:0000313" key="3">
    <source>
        <dbReference type="Proteomes" id="UP000268829"/>
    </source>
</evidence>
<protein>
    <recommendedName>
        <fullName evidence="4">HD family phosphohydrolase</fullName>
    </recommendedName>
</protein>